<keyword evidence="3" id="KW-1185">Reference proteome</keyword>
<evidence type="ECO:0000313" key="2">
    <source>
        <dbReference type="EMBL" id="GMR39519.1"/>
    </source>
</evidence>
<protein>
    <submittedName>
        <fullName evidence="2">Uncharacterized protein</fullName>
    </submittedName>
</protein>
<organism evidence="2 3">
    <name type="scientific">Pristionchus mayeri</name>
    <dbReference type="NCBI Taxonomy" id="1317129"/>
    <lineage>
        <taxon>Eukaryota</taxon>
        <taxon>Metazoa</taxon>
        <taxon>Ecdysozoa</taxon>
        <taxon>Nematoda</taxon>
        <taxon>Chromadorea</taxon>
        <taxon>Rhabditida</taxon>
        <taxon>Rhabditina</taxon>
        <taxon>Diplogasteromorpha</taxon>
        <taxon>Diplogasteroidea</taxon>
        <taxon>Neodiplogasteridae</taxon>
        <taxon>Pristionchus</taxon>
    </lineage>
</organism>
<evidence type="ECO:0000256" key="1">
    <source>
        <dbReference type="SAM" id="SignalP"/>
    </source>
</evidence>
<dbReference type="EMBL" id="BTRK01000002">
    <property type="protein sequence ID" value="GMR39519.1"/>
    <property type="molecule type" value="Genomic_DNA"/>
</dbReference>
<dbReference type="Proteomes" id="UP001328107">
    <property type="component" value="Unassembled WGS sequence"/>
</dbReference>
<proteinExistence type="predicted"/>
<comment type="caution">
    <text evidence="2">The sequence shown here is derived from an EMBL/GenBank/DDBJ whole genome shotgun (WGS) entry which is preliminary data.</text>
</comment>
<reference evidence="3" key="1">
    <citation type="submission" date="2022-10" db="EMBL/GenBank/DDBJ databases">
        <title>Genome assembly of Pristionchus species.</title>
        <authorList>
            <person name="Yoshida K."/>
            <person name="Sommer R.J."/>
        </authorList>
    </citation>
    <scope>NUCLEOTIDE SEQUENCE [LARGE SCALE GENOMIC DNA]</scope>
    <source>
        <strain evidence="3">RS5460</strain>
    </source>
</reference>
<feature type="chain" id="PRO_5042847804" evidence="1">
    <location>
        <begin position="18"/>
        <end position="354"/>
    </location>
</feature>
<keyword evidence="1" id="KW-0732">Signal</keyword>
<dbReference type="AlphaFoldDB" id="A0AAN4ZGI4"/>
<gene>
    <name evidence="2" type="ORF">PMAYCL1PPCAC_09714</name>
</gene>
<sequence length="354" mass="38630">MARIIFSIFIAFYMAEAVVDVGTSRIYDEFDFKGQSTVAINDICGDSCHIYASMTPDSKKLAVNLLFQLPKGFVSVAEIAAKVDPGTGQKLFLEVNNTASLSIINANVKEDAGPLVLYVVKNYGLYSGAEIYEADGFHRQISSFPASVTVLSARPFSLRQAPYPDRPLSESAQGAYATMSGYDATDKAVCPRLFYTVNSPFPGFNLEIDGPILTIIWDPEFQVAPGDLTATIGITNKRKLERSGWVGSPGNHGCYGKLPYRSSLYDVSSPFHAEVFNDTPESIHLEVLTNSDSNHAVVLQDVEFGGYYSISDTGDTPVPANFVSTKNLSINWTPDGTVNTHFLARWNSTAVFHV</sequence>
<accession>A0AAN4ZGI4</accession>
<feature type="signal peptide" evidence="1">
    <location>
        <begin position="1"/>
        <end position="17"/>
    </location>
</feature>
<name>A0AAN4ZGI4_9BILA</name>
<evidence type="ECO:0000313" key="3">
    <source>
        <dbReference type="Proteomes" id="UP001328107"/>
    </source>
</evidence>